<name>A0A087R5K9_APTFO</name>
<accession>A0A087R5K9</accession>
<evidence type="ECO:0000313" key="2">
    <source>
        <dbReference type="Proteomes" id="UP000053286"/>
    </source>
</evidence>
<sequence>DCKYTCHAHCRDLVHLGCRRNGKLMDCLTPHDTLDPSYNNSQV</sequence>
<evidence type="ECO:0000313" key="1">
    <source>
        <dbReference type="EMBL" id="KFM08763.1"/>
    </source>
</evidence>
<proteinExistence type="predicted"/>
<gene>
    <name evidence="1" type="ORF">AS27_10057</name>
</gene>
<dbReference type="EMBL" id="KL226121">
    <property type="protein sequence ID" value="KFM08763.1"/>
    <property type="molecule type" value="Genomic_DNA"/>
</dbReference>
<dbReference type="AlphaFoldDB" id="A0A087R5K9"/>
<feature type="non-terminal residue" evidence="1">
    <location>
        <position position="43"/>
    </location>
</feature>
<protein>
    <submittedName>
        <fullName evidence="1">Uncharacterized protein</fullName>
    </submittedName>
</protein>
<feature type="non-terminal residue" evidence="1">
    <location>
        <position position="1"/>
    </location>
</feature>
<reference evidence="1 2" key="1">
    <citation type="submission" date="2014-04" db="EMBL/GenBank/DDBJ databases">
        <title>Genome evolution of avian class.</title>
        <authorList>
            <person name="Zhang G."/>
            <person name="Li C."/>
        </authorList>
    </citation>
    <scope>NUCLEOTIDE SEQUENCE [LARGE SCALE GENOMIC DNA]</scope>
    <source>
        <strain evidence="1">BGI_AS27</strain>
    </source>
</reference>
<keyword evidence="2" id="KW-1185">Reference proteome</keyword>
<dbReference type="Proteomes" id="UP000053286">
    <property type="component" value="Unassembled WGS sequence"/>
</dbReference>
<organism evidence="1 2">
    <name type="scientific">Aptenodytes forsteri</name>
    <name type="common">Emperor penguin</name>
    <dbReference type="NCBI Taxonomy" id="9233"/>
    <lineage>
        <taxon>Eukaryota</taxon>
        <taxon>Metazoa</taxon>
        <taxon>Chordata</taxon>
        <taxon>Craniata</taxon>
        <taxon>Vertebrata</taxon>
        <taxon>Euteleostomi</taxon>
        <taxon>Archelosauria</taxon>
        <taxon>Archosauria</taxon>
        <taxon>Dinosauria</taxon>
        <taxon>Saurischia</taxon>
        <taxon>Theropoda</taxon>
        <taxon>Coelurosauria</taxon>
        <taxon>Aves</taxon>
        <taxon>Neognathae</taxon>
        <taxon>Neoaves</taxon>
        <taxon>Aequornithes</taxon>
        <taxon>Sphenisciformes</taxon>
        <taxon>Spheniscidae</taxon>
        <taxon>Aptenodytes</taxon>
    </lineage>
</organism>
<dbReference type="STRING" id="9233.A0A087R5K9"/>